<dbReference type="EMBL" id="JBEWZF010000002">
    <property type="protein sequence ID" value="MFL0298740.1"/>
    <property type="molecule type" value="Genomic_DNA"/>
</dbReference>
<keyword evidence="1 4" id="KW-0808">Transferase</keyword>
<dbReference type="Pfam" id="PF02348">
    <property type="entry name" value="CTP_transf_3"/>
    <property type="match status" value="1"/>
</dbReference>
<dbReference type="Gene3D" id="3.90.550.10">
    <property type="entry name" value="Spore Coat Polysaccharide Biosynthesis Protein SpsA, Chain A"/>
    <property type="match status" value="1"/>
</dbReference>
<protein>
    <submittedName>
        <fullName evidence="4">3-deoxy-manno-octulosonate cytidylyltransferase</fullName>
        <ecNumber evidence="4">2.7.7.38</ecNumber>
    </submittedName>
</protein>
<keyword evidence="5" id="KW-1185">Reference proteome</keyword>
<proteinExistence type="predicted"/>
<comment type="caution">
    <text evidence="4">The sequence shown here is derived from an EMBL/GenBank/DDBJ whole genome shotgun (WGS) entry which is preliminary data.</text>
</comment>
<evidence type="ECO:0000256" key="1">
    <source>
        <dbReference type="ARBA" id="ARBA00022679"/>
    </source>
</evidence>
<dbReference type="PANTHER" id="PTHR42866:SF2">
    <property type="entry name" value="3-DEOXY-MANNO-OCTULOSONATE CYTIDYLYLTRANSFERASE, MITOCHONDRIAL"/>
    <property type="match status" value="1"/>
</dbReference>
<accession>A0ABW8U3Y4</accession>
<dbReference type="InterPro" id="IPR003329">
    <property type="entry name" value="Cytidylyl_trans"/>
</dbReference>
<keyword evidence="2 4" id="KW-0548">Nucleotidyltransferase</keyword>
<gene>
    <name evidence="4" type="primary">kdsB</name>
    <name evidence="4" type="ORF">AAE961_07645</name>
</gene>
<sequence length="273" mass="31271">MKKDLIVIPARYNSKRLPGKPLILINDIPLLDRVVSIAMQVKSQVDNIDVLVATDSLDIAEHCKKIKVNFIMTESNVASGTERVYLACKELSYLPNFIINLQGDAPFVNPSQIVSLINKARNNNSNVTTTAYQLSWQNLDSLRERKKSSPFSGTTCTIDDLDYAIWFTKQIIPSIRNEETVRLKNPKSPVYQHLGLYCFKFDVLRKFFQFKAGRYEELEELEQLRFIENGIKILVDIVEETNFSMSGIDSPNDVIVATQILKKFKDPFVEWDN</sequence>
<evidence type="ECO:0000256" key="3">
    <source>
        <dbReference type="ARBA" id="ARBA00022985"/>
    </source>
</evidence>
<dbReference type="EC" id="2.7.7.38" evidence="4"/>
<dbReference type="PANTHER" id="PTHR42866">
    <property type="entry name" value="3-DEOXY-MANNO-OCTULOSONATE CYTIDYLYLTRANSFERASE"/>
    <property type="match status" value="1"/>
</dbReference>
<reference evidence="4 5" key="1">
    <citation type="submission" date="2024-07" db="EMBL/GenBank/DDBJ databases">
        <authorList>
            <person name="Pitt A."/>
            <person name="Hahn M.W."/>
        </authorList>
    </citation>
    <scope>NUCLEOTIDE SEQUENCE [LARGE SCALE GENOMIC DNA]</scope>
    <source>
        <strain evidence="4 5">2-BAHN-186B</strain>
    </source>
</reference>
<organism evidence="4 5">
    <name type="scientific">Aquirufa novilacunae</name>
    <dbReference type="NCBI Taxonomy" id="3139305"/>
    <lineage>
        <taxon>Bacteria</taxon>
        <taxon>Pseudomonadati</taxon>
        <taxon>Bacteroidota</taxon>
        <taxon>Cytophagia</taxon>
        <taxon>Cytophagales</taxon>
        <taxon>Flectobacillaceae</taxon>
        <taxon>Aquirufa</taxon>
    </lineage>
</organism>
<evidence type="ECO:0000313" key="5">
    <source>
        <dbReference type="Proteomes" id="UP001623553"/>
    </source>
</evidence>
<dbReference type="SUPFAM" id="SSF53448">
    <property type="entry name" value="Nucleotide-diphospho-sugar transferases"/>
    <property type="match status" value="1"/>
</dbReference>
<name>A0ABW8U3Y4_9BACT</name>
<dbReference type="RefSeq" id="WP_406800528.1">
    <property type="nucleotide sequence ID" value="NZ_JBEWZF010000002.1"/>
</dbReference>
<evidence type="ECO:0000256" key="2">
    <source>
        <dbReference type="ARBA" id="ARBA00022695"/>
    </source>
</evidence>
<dbReference type="Proteomes" id="UP001623553">
    <property type="component" value="Unassembled WGS sequence"/>
</dbReference>
<dbReference type="InterPro" id="IPR029044">
    <property type="entry name" value="Nucleotide-diphossugar_trans"/>
</dbReference>
<dbReference type="GO" id="GO:0008690">
    <property type="term" value="F:3-deoxy-manno-octulosonate cytidylyltransferase activity"/>
    <property type="evidence" value="ECO:0007669"/>
    <property type="project" value="UniProtKB-EC"/>
</dbReference>
<keyword evidence="3" id="KW-0448">Lipopolysaccharide biosynthesis</keyword>
<dbReference type="NCBIfam" id="NF003952">
    <property type="entry name" value="PRK05450.1-5"/>
    <property type="match status" value="1"/>
</dbReference>
<evidence type="ECO:0000313" key="4">
    <source>
        <dbReference type="EMBL" id="MFL0298740.1"/>
    </source>
</evidence>